<accession>W0VF70</accession>
<dbReference type="Pfam" id="PF14891">
    <property type="entry name" value="Peptidase_M91"/>
    <property type="match status" value="1"/>
</dbReference>
<dbReference type="EMBL" id="HG322949">
    <property type="protein sequence ID" value="CDG85992.1"/>
    <property type="molecule type" value="Genomic_DNA"/>
</dbReference>
<evidence type="ECO:0000313" key="3">
    <source>
        <dbReference type="Proteomes" id="UP000027604"/>
    </source>
</evidence>
<dbReference type="OrthoDB" id="9092293at2"/>
<dbReference type="eggNOG" id="ENOG5032304">
    <property type="taxonomic scope" value="Bacteria"/>
</dbReference>
<dbReference type="AlphaFoldDB" id="W0VF70"/>
<name>W0VF70_9BURK</name>
<dbReference type="InterPro" id="IPR028208">
    <property type="entry name" value="Effector_pro_NleD-like"/>
</dbReference>
<evidence type="ECO:0000256" key="1">
    <source>
        <dbReference type="SAM" id="MobiDB-lite"/>
    </source>
</evidence>
<feature type="compositionally biased region" description="Basic and acidic residues" evidence="1">
    <location>
        <begin position="185"/>
        <end position="201"/>
    </location>
</feature>
<dbReference type="RefSeq" id="WP_051781314.1">
    <property type="nucleotide sequence ID" value="NZ_BCTH01000020.1"/>
</dbReference>
<dbReference type="PATRIC" id="fig|1349767.4.peg.1988"/>
<feature type="region of interest" description="Disordered" evidence="1">
    <location>
        <begin position="159"/>
        <end position="223"/>
    </location>
</feature>
<gene>
    <name evidence="2" type="ORF">GJA_5396</name>
</gene>
<dbReference type="Proteomes" id="UP000027604">
    <property type="component" value="Chromosome I"/>
</dbReference>
<dbReference type="HOGENOM" id="CLU_110250_0_0_4"/>
<sequence>MSHIQASVIAPYIHIEARTEDQYRAAEYAIEKIASKKNGASLLDEIQKLSTNGKALKVVVVSVNSAARPVLTEKQAEAHQVSKNEFHAAHNAKAIQLASKQSLGRKGEGTSASIDWNPRQSVKIDASGRPKLIDDTSLSFASLAHELVHGYRMMKGTFTGGTSDRYDPSTPAAEEEDRAVGTGKFSKEPLSENGIRSEHGLPLRQFYRAAPDSDSDSGSLKFN</sequence>
<protein>
    <submittedName>
        <fullName evidence="2">Type III effector protein</fullName>
    </submittedName>
</protein>
<reference evidence="2 3" key="1">
    <citation type="journal article" date="2015" name="Genome Announc.">
        <title>Genome Sequence of Mushroom Soft-Rot Pathogen Janthinobacterium agaricidamnosum.</title>
        <authorList>
            <person name="Graupner K."/>
            <person name="Lackner G."/>
            <person name="Hertweck C."/>
        </authorList>
    </citation>
    <scope>NUCLEOTIDE SEQUENCE [LARGE SCALE GENOMIC DNA]</scope>
    <source>
        <strain evidence="3">NBRC 102515 / DSM 9628</strain>
    </source>
</reference>
<evidence type="ECO:0000313" key="2">
    <source>
        <dbReference type="EMBL" id="CDG85992.1"/>
    </source>
</evidence>
<dbReference type="NCBIfam" id="NF041347">
    <property type="entry name" value="XopG"/>
    <property type="match status" value="1"/>
</dbReference>
<keyword evidence="3" id="KW-1185">Reference proteome</keyword>
<dbReference type="STRING" id="1349767.GJA_5396"/>
<dbReference type="KEGG" id="jag:GJA_5396"/>
<proteinExistence type="predicted"/>
<organism evidence="2 3">
    <name type="scientific">Janthinobacterium agaricidamnosum NBRC 102515 = DSM 9628</name>
    <dbReference type="NCBI Taxonomy" id="1349767"/>
    <lineage>
        <taxon>Bacteria</taxon>
        <taxon>Pseudomonadati</taxon>
        <taxon>Pseudomonadota</taxon>
        <taxon>Betaproteobacteria</taxon>
        <taxon>Burkholderiales</taxon>
        <taxon>Oxalobacteraceae</taxon>
        <taxon>Janthinobacterium</taxon>
    </lineage>
</organism>